<accession>A0A7K1T6I0</accession>
<dbReference type="Gene3D" id="3.40.50.11820">
    <property type="match status" value="1"/>
</dbReference>
<sequence length="375" mass="42531">MKRLAVAAATALLALFYRICRLFPVKRQVVCISRQSNDAPIDFLLLKEGLARKEPPYRTVILADKLESPLRYLPVMAKQVFFIATSRAVVVDSYCIVVSLLGSRIKAPVVQIWHALGNMKKFGYATLDTPEGHSSETARLMHMHEGYDAVAVSSLNFRDDLAAGFNVDPSIVFEAPLPRVDLLRDPAFRSRQREAFLREHPEMAGKKTIVYCPTFRKTPPPNEEKAMQNLLSAVDFDEFNFVFLPHPVSRQTIDDPRVITADRSGIDPLFAADYVITDYSTVMYEAGLLGVPVFLYAYDWGTYHEKRSFNIDLARDVPTLFTDDPSVLVKAIERDAFEPERYQCFVRNNITLPTHGTCTNHLCRYILKLVQQTDC</sequence>
<dbReference type="GO" id="GO:0019350">
    <property type="term" value="P:teichoic acid biosynthetic process"/>
    <property type="evidence" value="ECO:0007669"/>
    <property type="project" value="UniProtKB-KW"/>
</dbReference>
<dbReference type="InterPro" id="IPR007554">
    <property type="entry name" value="Glycerophosphate_synth"/>
</dbReference>
<evidence type="ECO:0000256" key="3">
    <source>
        <dbReference type="ARBA" id="ARBA00022475"/>
    </source>
</evidence>
<dbReference type="InterPro" id="IPR043149">
    <property type="entry name" value="TagF_N"/>
</dbReference>
<dbReference type="PANTHER" id="PTHR37316:SF1">
    <property type="entry name" value="TEICHOIC ACID GLYCEROL-PHOSPHATE PRIMASE"/>
    <property type="match status" value="1"/>
</dbReference>
<reference evidence="7 8" key="1">
    <citation type="submission" date="2019-11" db="EMBL/GenBank/DDBJ databases">
        <title>Whole genome shotgun sequencing (WGS) data from Adlercreutzia equolifaciens ResAG-91, Eggerthella lenta MRI-F36, MRI-F37, MRI-F40, ResAG-49, ResAG-88, ResAG-121, ResAG-145, and Gordonibacter sp. ResAG-5, ResAG-26, ResAG-43, ResAG-50, ResAG-59.</title>
        <authorList>
            <person name="Stoll D.A."/>
            <person name="Danylec N."/>
            <person name="Franz C.M.A.P."/>
            <person name="Huch M."/>
        </authorList>
    </citation>
    <scope>NUCLEOTIDE SEQUENCE [LARGE SCALE GENOMIC DNA]</scope>
    <source>
        <strain evidence="7 8">ResAG-91</strain>
    </source>
</reference>
<evidence type="ECO:0000256" key="2">
    <source>
        <dbReference type="ARBA" id="ARBA00010488"/>
    </source>
</evidence>
<keyword evidence="3" id="KW-1003">Cell membrane</keyword>
<dbReference type="PANTHER" id="PTHR37316">
    <property type="entry name" value="TEICHOIC ACID GLYCEROL-PHOSPHATE PRIMASE"/>
    <property type="match status" value="1"/>
</dbReference>
<proteinExistence type="inferred from homology"/>
<evidence type="ECO:0000256" key="4">
    <source>
        <dbReference type="ARBA" id="ARBA00022679"/>
    </source>
</evidence>
<dbReference type="EMBL" id="WPOO01000013">
    <property type="protein sequence ID" value="MVN59202.1"/>
    <property type="molecule type" value="Genomic_DNA"/>
</dbReference>
<name>A0A7K1T6I0_9ACTN</name>
<keyword evidence="5" id="KW-0777">Teichoic acid biosynthesis</keyword>
<evidence type="ECO:0000256" key="6">
    <source>
        <dbReference type="ARBA" id="ARBA00023136"/>
    </source>
</evidence>
<organism evidence="7 8">
    <name type="scientific">Adlercreutzia rubneri</name>
    <dbReference type="NCBI Taxonomy" id="2916441"/>
    <lineage>
        <taxon>Bacteria</taxon>
        <taxon>Bacillati</taxon>
        <taxon>Actinomycetota</taxon>
        <taxon>Coriobacteriia</taxon>
        <taxon>Eggerthellales</taxon>
        <taxon>Eggerthellaceae</taxon>
        <taxon>Adlercreutzia</taxon>
    </lineage>
</organism>
<dbReference type="Pfam" id="PF04464">
    <property type="entry name" value="Glyphos_transf"/>
    <property type="match status" value="1"/>
</dbReference>
<dbReference type="RefSeq" id="WP_198161048.1">
    <property type="nucleotide sequence ID" value="NZ_WPOO01000013.1"/>
</dbReference>
<dbReference type="GO" id="GO:0047355">
    <property type="term" value="F:CDP-glycerol glycerophosphotransferase activity"/>
    <property type="evidence" value="ECO:0007669"/>
    <property type="project" value="InterPro"/>
</dbReference>
<evidence type="ECO:0000313" key="8">
    <source>
        <dbReference type="Proteomes" id="UP000488839"/>
    </source>
</evidence>
<dbReference type="AlphaFoldDB" id="A0A7K1T6I0"/>
<dbReference type="Gene3D" id="3.40.50.12580">
    <property type="match status" value="1"/>
</dbReference>
<dbReference type="InterPro" id="IPR051612">
    <property type="entry name" value="Teichoic_Acid_Biosynth"/>
</dbReference>
<gene>
    <name evidence="7" type="ORF">GO707_08200</name>
</gene>
<dbReference type="GO" id="GO:0005886">
    <property type="term" value="C:plasma membrane"/>
    <property type="evidence" value="ECO:0007669"/>
    <property type="project" value="UniProtKB-SubCell"/>
</dbReference>
<dbReference type="Proteomes" id="UP000488839">
    <property type="component" value="Unassembled WGS sequence"/>
</dbReference>
<dbReference type="SUPFAM" id="SSF53756">
    <property type="entry name" value="UDP-Glycosyltransferase/glycogen phosphorylase"/>
    <property type="match status" value="1"/>
</dbReference>
<comment type="similarity">
    <text evidence="2">Belongs to the CDP-glycerol glycerophosphotransferase family.</text>
</comment>
<keyword evidence="8" id="KW-1185">Reference proteome</keyword>
<evidence type="ECO:0000256" key="5">
    <source>
        <dbReference type="ARBA" id="ARBA00022944"/>
    </source>
</evidence>
<evidence type="ECO:0000256" key="1">
    <source>
        <dbReference type="ARBA" id="ARBA00004202"/>
    </source>
</evidence>
<comment type="subcellular location">
    <subcellularLocation>
        <location evidence="1">Cell membrane</location>
        <topology evidence="1">Peripheral membrane protein</topology>
    </subcellularLocation>
</comment>
<keyword evidence="6" id="KW-0472">Membrane</keyword>
<evidence type="ECO:0000313" key="7">
    <source>
        <dbReference type="EMBL" id="MVN59202.1"/>
    </source>
</evidence>
<protein>
    <submittedName>
        <fullName evidence="7">CDP-glycerol--glycerophosphate glycerophosphotransferase</fullName>
    </submittedName>
</protein>
<dbReference type="InterPro" id="IPR043148">
    <property type="entry name" value="TagF_C"/>
</dbReference>
<comment type="caution">
    <text evidence="7">The sequence shown here is derived from an EMBL/GenBank/DDBJ whole genome shotgun (WGS) entry which is preliminary data.</text>
</comment>
<keyword evidence="4" id="KW-0808">Transferase</keyword>